<dbReference type="RefSeq" id="WP_116209034.1">
    <property type="nucleotide sequence ID" value="NZ_QUNR01000006.1"/>
</dbReference>
<dbReference type="Pfam" id="PF11225">
    <property type="entry name" value="DUF3024"/>
    <property type="match status" value="1"/>
</dbReference>
<organism evidence="1 2">
    <name type="scientific">Paraperlucidibaca baekdonensis</name>
    <dbReference type="NCBI Taxonomy" id="748120"/>
    <lineage>
        <taxon>Bacteria</taxon>
        <taxon>Pseudomonadati</taxon>
        <taxon>Pseudomonadota</taxon>
        <taxon>Gammaproteobacteria</taxon>
        <taxon>Moraxellales</taxon>
        <taxon>Moraxellaceae</taxon>
        <taxon>Paraperlucidibaca</taxon>
    </lineage>
</organism>
<evidence type="ECO:0000313" key="1">
    <source>
        <dbReference type="EMBL" id="REH35857.1"/>
    </source>
</evidence>
<dbReference type="AlphaFoldDB" id="A0A3E0H0B8"/>
<protein>
    <submittedName>
        <fullName evidence="1">DUF3024 family protein</fullName>
    </submittedName>
</protein>
<proteinExistence type="predicted"/>
<comment type="caution">
    <text evidence="1">The sequence shown here is derived from an EMBL/GenBank/DDBJ whole genome shotgun (WGS) entry which is preliminary data.</text>
</comment>
<dbReference type="EMBL" id="QUNR01000006">
    <property type="protein sequence ID" value="REH35857.1"/>
    <property type="molecule type" value="Genomic_DNA"/>
</dbReference>
<evidence type="ECO:0000313" key="2">
    <source>
        <dbReference type="Proteomes" id="UP000256774"/>
    </source>
</evidence>
<reference evidence="1 2" key="1">
    <citation type="submission" date="2018-08" db="EMBL/GenBank/DDBJ databases">
        <title>Genomic Encyclopedia of Type Strains, Phase IV (KMG-IV): sequencing the most valuable type-strain genomes for metagenomic binning, comparative biology and taxonomic classification.</title>
        <authorList>
            <person name="Goeker M."/>
        </authorList>
    </citation>
    <scope>NUCLEOTIDE SEQUENCE [LARGE SCALE GENOMIC DNA]</scope>
    <source>
        <strain evidence="1 2">DSM 26022</strain>
    </source>
</reference>
<keyword evidence="2" id="KW-1185">Reference proteome</keyword>
<gene>
    <name evidence="1" type="ORF">DFR26_2188</name>
</gene>
<name>A0A3E0H0B8_9GAMM</name>
<accession>A0A3E0H0B8</accession>
<dbReference type="OrthoDB" id="6719397at2"/>
<dbReference type="InterPro" id="IPR021388">
    <property type="entry name" value="DUF3024"/>
</dbReference>
<dbReference type="Proteomes" id="UP000256774">
    <property type="component" value="Unassembled WGS sequence"/>
</dbReference>
<sequence>MMDSRLQTRVKDHLDVLMADIRPQPSERKNHDFSYRLSEALFIIEKQEPHENSDVITSTPLVKVLHLEEPEAWALYVLNDESNWQAYETTSTAADLAQALVAVRSIIASKASEQLIGDNV</sequence>